<protein>
    <submittedName>
        <fullName evidence="2">Uncharacterized protein</fullName>
    </submittedName>
</protein>
<keyword evidence="3" id="KW-1185">Reference proteome</keyword>
<organism evidence="2 3">
    <name type="scientific">Skeletonema marinoi</name>
    <dbReference type="NCBI Taxonomy" id="267567"/>
    <lineage>
        <taxon>Eukaryota</taxon>
        <taxon>Sar</taxon>
        <taxon>Stramenopiles</taxon>
        <taxon>Ochrophyta</taxon>
        <taxon>Bacillariophyta</taxon>
        <taxon>Coscinodiscophyceae</taxon>
        <taxon>Thalassiosirophycidae</taxon>
        <taxon>Thalassiosirales</taxon>
        <taxon>Skeletonemataceae</taxon>
        <taxon>Skeletonema</taxon>
        <taxon>Skeletonema marinoi-dohrnii complex</taxon>
    </lineage>
</organism>
<reference evidence="2" key="1">
    <citation type="submission" date="2023-06" db="EMBL/GenBank/DDBJ databases">
        <title>Survivors Of The Sea: Transcriptome response of Skeletonema marinoi to long-term dormancy.</title>
        <authorList>
            <person name="Pinder M.I.M."/>
            <person name="Kourtchenko O."/>
            <person name="Robertson E.K."/>
            <person name="Larsson T."/>
            <person name="Maumus F."/>
            <person name="Osuna-Cruz C.M."/>
            <person name="Vancaester E."/>
            <person name="Stenow R."/>
            <person name="Vandepoele K."/>
            <person name="Ploug H."/>
            <person name="Bruchert V."/>
            <person name="Godhe A."/>
            <person name="Topel M."/>
        </authorList>
    </citation>
    <scope>NUCLEOTIDE SEQUENCE</scope>
    <source>
        <strain evidence="2">R05AC</strain>
    </source>
</reference>
<feature type="compositionally biased region" description="Polar residues" evidence="1">
    <location>
        <begin position="125"/>
        <end position="144"/>
    </location>
</feature>
<dbReference type="EMBL" id="JATAAI010000029">
    <property type="protein sequence ID" value="KAK1736229.1"/>
    <property type="molecule type" value="Genomic_DNA"/>
</dbReference>
<feature type="region of interest" description="Disordered" evidence="1">
    <location>
        <begin position="125"/>
        <end position="151"/>
    </location>
</feature>
<evidence type="ECO:0000313" key="3">
    <source>
        <dbReference type="Proteomes" id="UP001224775"/>
    </source>
</evidence>
<sequence>MTMTSNSKHGKWRWQHLSSQSIPISGISRSNSELEDLAQAELLADYRDGQMYERIMTGILRRSGGTGTYHPKTLTSLNNIIHTKMLDYASISEDRRSRHPMRIGLLEINLNTFIPTRSSALKSETLDGSTSSLSCFSTTPPSSDLESEAEDSGIFEFEL</sequence>
<gene>
    <name evidence="2" type="ORF">QTG54_012829</name>
</gene>
<evidence type="ECO:0000313" key="2">
    <source>
        <dbReference type="EMBL" id="KAK1736229.1"/>
    </source>
</evidence>
<comment type="caution">
    <text evidence="2">The sequence shown here is derived from an EMBL/GenBank/DDBJ whole genome shotgun (WGS) entry which is preliminary data.</text>
</comment>
<proteinExistence type="predicted"/>
<dbReference type="Proteomes" id="UP001224775">
    <property type="component" value="Unassembled WGS sequence"/>
</dbReference>
<accession>A0AAD9D815</accession>
<name>A0AAD9D815_9STRA</name>
<dbReference type="AlphaFoldDB" id="A0AAD9D815"/>
<evidence type="ECO:0000256" key="1">
    <source>
        <dbReference type="SAM" id="MobiDB-lite"/>
    </source>
</evidence>